<sequence>MKFLLYSLNYAPELTGIGKYNGELAIDLVARGIKTDIITGAPYYPEWAVHKGFKNAYTATLSENSVNIYRCPLYVPAEVTTVKRLFHLSSFAISSGVRLFSLWRTKPDVLLLVQPTLFCAPIALIFCKLTGAKSIMHIQDFEVDAMFGLGMGGARKFKRFACAVESWILKRFDVVSSISYSMLENARLKGVAEDRLMFFPNWADTNFVTPDNDGSALKKEWGFNQDDKIVLYAGNIGKKQGLEIVLSAAQAMQSRSDVHFMLVGSGAHCDDLQADAAERKLTNVHFKPLQPWARVPEMLALADIHLVVQKKGAADAVLPSKLTNILSSGGHALVTAESHTELGVIAERFPGIYTCVEPEDEQLFTVALQQLLNNDLRSTNQIARDYALEYLSKETVLSRFEQDLQQLCGREAK</sequence>
<reference evidence="4" key="1">
    <citation type="submission" date="2016-10" db="EMBL/GenBank/DDBJ databases">
        <authorList>
            <person name="Varghese N."/>
            <person name="Submissions S."/>
        </authorList>
    </citation>
    <scope>NUCLEOTIDE SEQUENCE [LARGE SCALE GENOMIC DNA]</scope>
    <source>
        <strain evidence="4">CGMCC 1.10971</strain>
    </source>
</reference>
<dbReference type="InterPro" id="IPR028098">
    <property type="entry name" value="Glyco_trans_4-like_N"/>
</dbReference>
<evidence type="ECO:0000259" key="1">
    <source>
        <dbReference type="Pfam" id="PF00534"/>
    </source>
</evidence>
<dbReference type="NCBIfam" id="NF007640">
    <property type="entry name" value="PRK10307.1"/>
    <property type="match status" value="1"/>
</dbReference>
<keyword evidence="3" id="KW-0808">Transferase</keyword>
<evidence type="ECO:0000313" key="3">
    <source>
        <dbReference type="EMBL" id="SFG92145.1"/>
    </source>
</evidence>
<evidence type="ECO:0000259" key="2">
    <source>
        <dbReference type="Pfam" id="PF13579"/>
    </source>
</evidence>
<proteinExistence type="predicted"/>
<dbReference type="PANTHER" id="PTHR45947:SF3">
    <property type="entry name" value="SULFOQUINOVOSYL TRANSFERASE SQD2"/>
    <property type="match status" value="1"/>
</dbReference>
<dbReference type="SUPFAM" id="SSF53756">
    <property type="entry name" value="UDP-Glycosyltransferase/glycogen phosphorylase"/>
    <property type="match status" value="1"/>
</dbReference>
<gene>
    <name evidence="3" type="ORF">SAMN05216175_11922</name>
</gene>
<name>A0A1I2VS43_9GAMM</name>
<dbReference type="AlphaFoldDB" id="A0A1I2VS43"/>
<dbReference type="RefSeq" id="WP_090730524.1">
    <property type="nucleotide sequence ID" value="NZ_FOOU01000019.1"/>
</dbReference>
<dbReference type="Pfam" id="PF13579">
    <property type="entry name" value="Glyco_trans_4_4"/>
    <property type="match status" value="1"/>
</dbReference>
<protein>
    <submittedName>
        <fullName evidence="3">Colanic acid biosynthesis glycosyl transferase WcaI</fullName>
    </submittedName>
</protein>
<dbReference type="Proteomes" id="UP000198623">
    <property type="component" value="Unassembled WGS sequence"/>
</dbReference>
<evidence type="ECO:0000313" key="4">
    <source>
        <dbReference type="Proteomes" id="UP000198623"/>
    </source>
</evidence>
<dbReference type="CDD" id="cd03794">
    <property type="entry name" value="GT4_WbuB-like"/>
    <property type="match status" value="1"/>
</dbReference>
<dbReference type="PANTHER" id="PTHR45947">
    <property type="entry name" value="SULFOQUINOVOSYL TRANSFERASE SQD2"/>
    <property type="match status" value="1"/>
</dbReference>
<keyword evidence="4" id="KW-1185">Reference proteome</keyword>
<feature type="domain" description="Glycosyl transferase family 1" evidence="1">
    <location>
        <begin position="217"/>
        <end position="378"/>
    </location>
</feature>
<dbReference type="InterPro" id="IPR050194">
    <property type="entry name" value="Glycosyltransferase_grp1"/>
</dbReference>
<feature type="domain" description="Glycosyltransferase subfamily 4-like N-terminal" evidence="2">
    <location>
        <begin position="15"/>
        <end position="202"/>
    </location>
</feature>
<dbReference type="OrthoDB" id="9787293at2"/>
<accession>A0A1I2VS43</accession>
<organism evidence="3 4">
    <name type="scientific">Neptunomonas qingdaonensis</name>
    <dbReference type="NCBI Taxonomy" id="1045558"/>
    <lineage>
        <taxon>Bacteria</taxon>
        <taxon>Pseudomonadati</taxon>
        <taxon>Pseudomonadota</taxon>
        <taxon>Gammaproteobacteria</taxon>
        <taxon>Oceanospirillales</taxon>
        <taxon>Oceanospirillaceae</taxon>
        <taxon>Neptunomonas</taxon>
    </lineage>
</organism>
<dbReference type="STRING" id="1045558.SAMN05216175_11922"/>
<dbReference type="EMBL" id="FOOU01000019">
    <property type="protein sequence ID" value="SFG92145.1"/>
    <property type="molecule type" value="Genomic_DNA"/>
</dbReference>
<dbReference type="GO" id="GO:0016758">
    <property type="term" value="F:hexosyltransferase activity"/>
    <property type="evidence" value="ECO:0007669"/>
    <property type="project" value="TreeGrafter"/>
</dbReference>
<dbReference type="Pfam" id="PF00534">
    <property type="entry name" value="Glycos_transf_1"/>
    <property type="match status" value="1"/>
</dbReference>
<dbReference type="Gene3D" id="3.40.50.2000">
    <property type="entry name" value="Glycogen Phosphorylase B"/>
    <property type="match status" value="2"/>
</dbReference>
<dbReference type="InterPro" id="IPR001296">
    <property type="entry name" value="Glyco_trans_1"/>
</dbReference>